<evidence type="ECO:0000313" key="2">
    <source>
        <dbReference type="EMBL" id="SDK43180.1"/>
    </source>
</evidence>
<protein>
    <submittedName>
        <fullName evidence="2">Uncharacterized protein</fullName>
    </submittedName>
</protein>
<dbReference type="RefSeq" id="WP_093216174.1">
    <property type="nucleotide sequence ID" value="NZ_FNFL01000006.1"/>
</dbReference>
<gene>
    <name evidence="2" type="ORF">SAMN05216243_3144</name>
</gene>
<feature type="transmembrane region" description="Helical" evidence="1">
    <location>
        <begin position="31"/>
        <end position="54"/>
    </location>
</feature>
<name>A0A1G9BUZ2_9BACI</name>
<evidence type="ECO:0000256" key="1">
    <source>
        <dbReference type="SAM" id="Phobius"/>
    </source>
</evidence>
<dbReference type="EMBL" id="FNFL01000006">
    <property type="protein sequence ID" value="SDK43180.1"/>
    <property type="molecule type" value="Genomic_DNA"/>
</dbReference>
<proteinExistence type="predicted"/>
<keyword evidence="1" id="KW-0812">Transmembrane</keyword>
<keyword evidence="3" id="KW-1185">Reference proteome</keyword>
<keyword evidence="1" id="KW-1133">Transmembrane helix</keyword>
<reference evidence="2 3" key="1">
    <citation type="submission" date="2016-10" db="EMBL/GenBank/DDBJ databases">
        <authorList>
            <person name="de Groot N.N."/>
        </authorList>
    </citation>
    <scope>NUCLEOTIDE SEQUENCE [LARGE SCALE GENOMIC DNA]</scope>
    <source>
        <strain evidence="2 3">CGMCC 1.6502</strain>
    </source>
</reference>
<dbReference type="Proteomes" id="UP000198694">
    <property type="component" value="Unassembled WGS sequence"/>
</dbReference>
<evidence type="ECO:0000313" key="3">
    <source>
        <dbReference type="Proteomes" id="UP000198694"/>
    </source>
</evidence>
<dbReference type="AlphaFoldDB" id="A0A1G9BUZ2"/>
<dbReference type="STRING" id="407036.SAMN05216243_3144"/>
<accession>A0A1G9BUZ2</accession>
<organism evidence="2 3">
    <name type="scientific">Sediminibacillus albus</name>
    <dbReference type="NCBI Taxonomy" id="407036"/>
    <lineage>
        <taxon>Bacteria</taxon>
        <taxon>Bacillati</taxon>
        <taxon>Bacillota</taxon>
        <taxon>Bacilli</taxon>
        <taxon>Bacillales</taxon>
        <taxon>Bacillaceae</taxon>
        <taxon>Sediminibacillus</taxon>
    </lineage>
</organism>
<sequence>MKQYALLRILLACFFLYLAWPAIHQAGGTLAAYFWAGWLAFFLLVTGANLATLLRMTKPPVMEQGIDQELQAGKN</sequence>
<keyword evidence="1" id="KW-0472">Membrane</keyword>
<dbReference type="OrthoDB" id="2721191at2"/>